<protein>
    <recommendedName>
        <fullName evidence="4">NADP-dependent oxidoreductase domain-containing protein</fullName>
    </recommendedName>
</protein>
<gene>
    <name evidence="5" type="ORF">PHMEG_00010189</name>
</gene>
<dbReference type="PANTHER" id="PTHR43150">
    <property type="entry name" value="HYPERKINETIC, ISOFORM M"/>
    <property type="match status" value="1"/>
</dbReference>
<dbReference type="InterPro" id="IPR005399">
    <property type="entry name" value="K_chnl_volt-dep_bsu_KCNAB-rel"/>
</dbReference>
<accession>A0A225WEN3</accession>
<evidence type="ECO:0000313" key="6">
    <source>
        <dbReference type="Proteomes" id="UP000198211"/>
    </source>
</evidence>
<evidence type="ECO:0000313" key="5">
    <source>
        <dbReference type="EMBL" id="OWZ16075.1"/>
    </source>
</evidence>
<comment type="similarity">
    <text evidence="1">Belongs to the shaker potassium channel beta subunit family.</text>
</comment>
<dbReference type="EMBL" id="NBNE01001003">
    <property type="protein sequence ID" value="OWZ16075.1"/>
    <property type="molecule type" value="Genomic_DNA"/>
</dbReference>
<dbReference type="PRINTS" id="PR01577">
    <property type="entry name" value="KCNABCHANNEL"/>
</dbReference>
<organism evidence="5 6">
    <name type="scientific">Phytophthora megakarya</name>
    <dbReference type="NCBI Taxonomy" id="4795"/>
    <lineage>
        <taxon>Eukaryota</taxon>
        <taxon>Sar</taxon>
        <taxon>Stramenopiles</taxon>
        <taxon>Oomycota</taxon>
        <taxon>Peronosporomycetes</taxon>
        <taxon>Peronosporales</taxon>
        <taxon>Peronosporaceae</taxon>
        <taxon>Phytophthora</taxon>
    </lineage>
</organism>
<reference evidence="6" key="1">
    <citation type="submission" date="2017-03" db="EMBL/GenBank/DDBJ databases">
        <title>Phytopthora megakarya and P. palmivora, two closely related causual agents of cacao black pod achieved similar genome size and gene model numbers by different mechanisms.</title>
        <authorList>
            <person name="Ali S."/>
            <person name="Shao J."/>
            <person name="Larry D.J."/>
            <person name="Kronmiller B."/>
            <person name="Shen D."/>
            <person name="Strem M.D."/>
            <person name="Melnick R.L."/>
            <person name="Guiltinan M.J."/>
            <person name="Tyler B.M."/>
            <person name="Meinhardt L.W."/>
            <person name="Bailey B.A."/>
        </authorList>
    </citation>
    <scope>NUCLEOTIDE SEQUENCE [LARGE SCALE GENOMIC DNA]</scope>
    <source>
        <strain evidence="6">zdho120</strain>
    </source>
</reference>
<dbReference type="Gene3D" id="3.20.20.100">
    <property type="entry name" value="NADP-dependent oxidoreductase domain"/>
    <property type="match status" value="1"/>
</dbReference>
<evidence type="ECO:0000256" key="2">
    <source>
        <dbReference type="ARBA" id="ARBA00022857"/>
    </source>
</evidence>
<dbReference type="Pfam" id="PF00248">
    <property type="entry name" value="Aldo_ket_red"/>
    <property type="match status" value="1"/>
</dbReference>
<dbReference type="Proteomes" id="UP000198211">
    <property type="component" value="Unassembled WGS sequence"/>
</dbReference>
<dbReference type="InterPro" id="IPR023210">
    <property type="entry name" value="NADP_OxRdtase_dom"/>
</dbReference>
<name>A0A225WEN3_9STRA</name>
<dbReference type="STRING" id="4795.A0A225WEN3"/>
<keyword evidence="6" id="KW-1185">Reference proteome</keyword>
<dbReference type="OrthoDB" id="2310150at2759"/>
<evidence type="ECO:0000259" key="4">
    <source>
        <dbReference type="Pfam" id="PF00248"/>
    </source>
</evidence>
<feature type="domain" description="NADP-dependent oxidoreductase" evidence="4">
    <location>
        <begin position="26"/>
        <end position="334"/>
    </location>
</feature>
<sequence length="381" mass="42295">MALASIANSTRMTYRFLGDSGLLVSKLGLGSWMDVNDKYTADAWYEMMKLAFEHGVNFFDNAEAYGGGLAEENMGAAIKKGIAEGVWSREDLVITTKIFYGTKEFTAPAGPNERGLSRKHIIEGTKASLKRLEQAYVDVLFCHRPDPRTPMEETVRAMNYVISQGWAFYWGTSQWSSAQIIAACEIADRLGLIRPIVEQTIYSILDRNKVDFEYVDLYKKYKLGLTTWSPLAYGALTGKYSTGTPGGSRMSSDMWKSFMPDFADRIEKAEKLKPVAEKIGISLAELALAWCVSNENVSTVMIGAKTTSQLEQNLKAIAAVDKITPDIKAEIDELVPFVPQTPKTDGTEMFRELPRTTPVDGNVVNAVEHARYSPFATGKVR</sequence>
<dbReference type="PANTHER" id="PTHR43150:SF2">
    <property type="entry name" value="HYPERKINETIC, ISOFORM M"/>
    <property type="match status" value="1"/>
</dbReference>
<dbReference type="InterPro" id="IPR036812">
    <property type="entry name" value="NAD(P)_OxRdtase_dom_sf"/>
</dbReference>
<evidence type="ECO:0000256" key="3">
    <source>
        <dbReference type="ARBA" id="ARBA00023002"/>
    </source>
</evidence>
<keyword evidence="3" id="KW-0560">Oxidoreductase</keyword>
<proteinExistence type="inferred from homology"/>
<comment type="caution">
    <text evidence="5">The sequence shown here is derived from an EMBL/GenBank/DDBJ whole genome shotgun (WGS) entry which is preliminary data.</text>
</comment>
<evidence type="ECO:0000256" key="1">
    <source>
        <dbReference type="ARBA" id="ARBA00006515"/>
    </source>
</evidence>
<dbReference type="AlphaFoldDB" id="A0A225WEN3"/>
<dbReference type="GO" id="GO:0016491">
    <property type="term" value="F:oxidoreductase activity"/>
    <property type="evidence" value="ECO:0007669"/>
    <property type="project" value="UniProtKB-KW"/>
</dbReference>
<keyword evidence="2" id="KW-0521">NADP</keyword>
<dbReference type="SUPFAM" id="SSF51430">
    <property type="entry name" value="NAD(P)-linked oxidoreductase"/>
    <property type="match status" value="1"/>
</dbReference>